<evidence type="ECO:0000256" key="16">
    <source>
        <dbReference type="HAMAP-Rule" id="MF_00404"/>
    </source>
</evidence>
<evidence type="ECO:0000256" key="18">
    <source>
        <dbReference type="SAM" id="MobiDB-lite"/>
    </source>
</evidence>
<evidence type="ECO:0000256" key="7">
    <source>
        <dbReference type="ARBA" id="ARBA00022475"/>
    </source>
</evidence>
<accession>A0A5B7YEW3</accession>
<proteinExistence type="inferred from homology"/>
<evidence type="ECO:0000256" key="4">
    <source>
        <dbReference type="ARBA" id="ARBA00005844"/>
    </source>
</evidence>
<comment type="cofactor">
    <cofactor evidence="1 16 17">
        <name>Na(+)</name>
        <dbReference type="ChEBI" id="CHEBI:29101"/>
    </cofactor>
</comment>
<dbReference type="HAMAP" id="MF_00404">
    <property type="entry name" value="OadG"/>
    <property type="match status" value="1"/>
</dbReference>
<evidence type="ECO:0000256" key="9">
    <source>
        <dbReference type="ARBA" id="ARBA00022967"/>
    </source>
</evidence>
<evidence type="ECO:0000256" key="2">
    <source>
        <dbReference type="ARBA" id="ARBA00003002"/>
    </source>
</evidence>
<dbReference type="InterPro" id="IPR023424">
    <property type="entry name" value="OadG"/>
</dbReference>
<gene>
    <name evidence="16" type="primary">oadG</name>
    <name evidence="19" type="ORF">FBQ74_12360</name>
</gene>
<dbReference type="RefSeq" id="WP_139756955.1">
    <property type="nucleotide sequence ID" value="NZ_CP039852.1"/>
</dbReference>
<keyword evidence="10 16" id="KW-1133">Transmembrane helix</keyword>
<feature type="region of interest" description="Disordered" evidence="18">
    <location>
        <begin position="48"/>
        <end position="68"/>
    </location>
</feature>
<evidence type="ECO:0000256" key="14">
    <source>
        <dbReference type="ARBA" id="ARBA00023201"/>
    </source>
</evidence>
<sequence>MNSEIAGQLNEAGTLMLVGMGFVFAFLALLIGGIKLIEVTCRRFPGAPEPVAAGSARKSAGRHSSQEVTPQTIAAISGAIHQHRQAKTKQQENA</sequence>
<dbReference type="AlphaFoldDB" id="A0A5B7YEW3"/>
<protein>
    <recommendedName>
        <fullName evidence="16">Probable oxaloacetate decarboxylase gamma chain</fullName>
        <ecNumber evidence="16">7.2.4.2</ecNumber>
    </recommendedName>
</protein>
<comment type="function">
    <text evidence="2 16 17">Catalyzes the decarboxylation of oxaloacetate coupled to Na(+) translocation.</text>
</comment>
<comment type="subcellular location">
    <subcellularLocation>
        <location evidence="3 16 17">Cell membrane</location>
        <topology evidence="3 16 17">Single-pass membrane protein</topology>
    </subcellularLocation>
</comment>
<dbReference type="GO" id="GO:0008948">
    <property type="term" value="F:oxaloacetate decarboxylase activity"/>
    <property type="evidence" value="ECO:0007669"/>
    <property type="project" value="UniProtKB-UniRule"/>
</dbReference>
<dbReference type="KEGG" id="salk:FBQ74_12360"/>
<name>A0A5B7YEW3_9ALTE</name>
<dbReference type="NCBIfam" id="TIGR01195">
    <property type="entry name" value="oadG_fam"/>
    <property type="match status" value="1"/>
</dbReference>
<keyword evidence="8 16" id="KW-0812">Transmembrane</keyword>
<reference evidence="19 20" key="1">
    <citation type="submission" date="2019-04" db="EMBL/GenBank/DDBJ databases">
        <title>Salinimonas iocasae sp. nov., a halophilic bacterium isolated from the outer tube casing of tubeworms in Okinawa Trough.</title>
        <authorList>
            <person name="Zhang H."/>
            <person name="Wang H."/>
            <person name="Li C."/>
        </authorList>
    </citation>
    <scope>NUCLEOTIDE SEQUENCE [LARGE SCALE GENOMIC DNA]</scope>
    <source>
        <strain evidence="19 20">KX18D6</strain>
    </source>
</reference>
<evidence type="ECO:0000256" key="11">
    <source>
        <dbReference type="ARBA" id="ARBA00023053"/>
    </source>
</evidence>
<dbReference type="GO" id="GO:0015081">
    <property type="term" value="F:sodium ion transmembrane transporter activity"/>
    <property type="evidence" value="ECO:0007669"/>
    <property type="project" value="UniProtKB-UniRule"/>
</dbReference>
<evidence type="ECO:0000256" key="17">
    <source>
        <dbReference type="RuleBase" id="RU004278"/>
    </source>
</evidence>
<dbReference type="GO" id="GO:0005886">
    <property type="term" value="C:plasma membrane"/>
    <property type="evidence" value="ECO:0007669"/>
    <property type="project" value="UniProtKB-SubCell"/>
</dbReference>
<evidence type="ECO:0000256" key="3">
    <source>
        <dbReference type="ARBA" id="ARBA00004162"/>
    </source>
</evidence>
<dbReference type="GO" id="GO:0036376">
    <property type="term" value="P:sodium ion export across plasma membrane"/>
    <property type="evidence" value="ECO:0007669"/>
    <property type="project" value="InterPro"/>
</dbReference>
<evidence type="ECO:0000256" key="1">
    <source>
        <dbReference type="ARBA" id="ARBA00001959"/>
    </source>
</evidence>
<keyword evidence="14 16" id="KW-0739">Sodium transport</keyword>
<evidence type="ECO:0000256" key="15">
    <source>
        <dbReference type="ARBA" id="ARBA00048176"/>
    </source>
</evidence>
<keyword evidence="7 16" id="KW-1003">Cell membrane</keyword>
<keyword evidence="13 16" id="KW-0472">Membrane</keyword>
<dbReference type="OrthoDB" id="6215597at2"/>
<keyword evidence="12 16" id="KW-0406">Ion transport</keyword>
<keyword evidence="6 16" id="KW-0813">Transport</keyword>
<evidence type="ECO:0000313" key="19">
    <source>
        <dbReference type="EMBL" id="QCZ94214.1"/>
    </source>
</evidence>
<keyword evidence="20" id="KW-1185">Reference proteome</keyword>
<evidence type="ECO:0000256" key="12">
    <source>
        <dbReference type="ARBA" id="ARBA00023065"/>
    </source>
</evidence>
<dbReference type="GO" id="GO:0015451">
    <property type="term" value="F:decarboxylation-driven active transmembrane transporter activity"/>
    <property type="evidence" value="ECO:0007669"/>
    <property type="project" value="UniProtKB-EC"/>
</dbReference>
<evidence type="ECO:0000256" key="5">
    <source>
        <dbReference type="ARBA" id="ARBA00011869"/>
    </source>
</evidence>
<dbReference type="EMBL" id="CP039852">
    <property type="protein sequence ID" value="QCZ94214.1"/>
    <property type="molecule type" value="Genomic_DNA"/>
</dbReference>
<evidence type="ECO:0000256" key="8">
    <source>
        <dbReference type="ARBA" id="ARBA00022692"/>
    </source>
</evidence>
<feature type="transmembrane region" description="Helical" evidence="16 17">
    <location>
        <begin position="12"/>
        <end position="34"/>
    </location>
</feature>
<evidence type="ECO:0000256" key="10">
    <source>
        <dbReference type="ARBA" id="ARBA00022989"/>
    </source>
</evidence>
<comment type="subunit">
    <text evidence="5 16">Heterotrimer of an alpha, a beta and a gamma subunit.</text>
</comment>
<comment type="similarity">
    <text evidence="4 16 17">Belongs to the OadG family.</text>
</comment>
<dbReference type="InterPro" id="IPR005899">
    <property type="entry name" value="Na_pump_deCOase"/>
</dbReference>
<evidence type="ECO:0000313" key="20">
    <source>
        <dbReference type="Proteomes" id="UP000304912"/>
    </source>
</evidence>
<keyword evidence="9 16" id="KW-1278">Translocase</keyword>
<comment type="catalytic activity">
    <reaction evidence="15 16 17">
        <text>oxaloacetate + 2 Na(+)(in) + H(+) = pyruvate + 2 Na(+)(out) + CO2</text>
        <dbReference type="Rhea" id="RHEA:57724"/>
        <dbReference type="ChEBI" id="CHEBI:15361"/>
        <dbReference type="ChEBI" id="CHEBI:15378"/>
        <dbReference type="ChEBI" id="CHEBI:16452"/>
        <dbReference type="ChEBI" id="CHEBI:16526"/>
        <dbReference type="ChEBI" id="CHEBI:29101"/>
        <dbReference type="EC" id="7.2.4.2"/>
    </reaction>
</comment>
<evidence type="ECO:0000256" key="6">
    <source>
        <dbReference type="ARBA" id="ARBA00022448"/>
    </source>
</evidence>
<dbReference type="Proteomes" id="UP000304912">
    <property type="component" value="Chromosome"/>
</dbReference>
<organism evidence="19 20">
    <name type="scientific">Salinimonas iocasae</name>
    <dbReference type="NCBI Taxonomy" id="2572577"/>
    <lineage>
        <taxon>Bacteria</taxon>
        <taxon>Pseudomonadati</taxon>
        <taxon>Pseudomonadota</taxon>
        <taxon>Gammaproteobacteria</taxon>
        <taxon>Alteromonadales</taxon>
        <taxon>Alteromonadaceae</taxon>
        <taxon>Alteromonas/Salinimonas group</taxon>
        <taxon>Salinimonas</taxon>
    </lineage>
</organism>
<evidence type="ECO:0000256" key="13">
    <source>
        <dbReference type="ARBA" id="ARBA00023136"/>
    </source>
</evidence>
<keyword evidence="11 16" id="KW-0915">Sodium</keyword>
<dbReference type="EC" id="7.2.4.2" evidence="16"/>
<dbReference type="Pfam" id="PF04277">
    <property type="entry name" value="OAD_gamma"/>
    <property type="match status" value="1"/>
</dbReference>